<dbReference type="Pfam" id="PF14052">
    <property type="entry name" value="Caps_assemb_Wzi"/>
    <property type="match status" value="1"/>
</dbReference>
<sequence length="595" mass="66126">MEDVSLNKTRNGTGFLPQKAVIRRAVGLFSLGLIMAPAVCAFGQQDSKIATTPSSSDEDSSKTDHFGSVNVPMDSWVYPALERLANLGFIGSQSVSIRPWTRKECLRQLIEARDNYLKGEVAGHADGEAERLLSDLLREFNISSGSPEAAVESIYFREGTIAGPALTDGYHFGQTWWNDYGRPLGRGNSAILGYSVRANRGRFFFYDRQELQQYPTIQGTTPQLSSLITYLDESSSVPGYAPITPNTTAGVRQRPIELYAGVAFAGNQLSFGKQVIYWGPTTMGPLSFSINAEPTYNLRLLSTRPHPVPFTEGHVTYRFDLNFGKLSGHHFPARPYYNGQKAEFTFFDTLELGFTRWSILWGVGHPMTIGSLWRNLTSHASTGTNFAYGDRSDPGDRKAGFDFRLHVPGLRKYVTLYSDSYADDDVSPLNAPRRAVWAPGVYFPRLPLIPHTDLRVEMASSEELSQDEGRVRNFLNNQYRDGNTNKGFMLGNAVGRDARAIEGRVTYWKSANTTFGGGFRQTKGGNMLPGGSTISDVFGNVTAGIGKEWSVKAFVQYERWLLPVLQPTPQHNGSGWIQVMWTPQNSVLRRIGKEK</sequence>
<dbReference type="InterPro" id="IPR038636">
    <property type="entry name" value="Wzi_sf"/>
</dbReference>
<evidence type="ECO:0000256" key="1">
    <source>
        <dbReference type="SAM" id="Phobius"/>
    </source>
</evidence>
<accession>A0A1G7L6E3</accession>
<dbReference type="Gene3D" id="2.40.160.130">
    <property type="entry name" value="Capsule assembly protein Wzi"/>
    <property type="match status" value="1"/>
</dbReference>
<gene>
    <name evidence="2" type="ORF">SAMN05444167_2450</name>
</gene>
<dbReference type="AlphaFoldDB" id="A0A1G7L6E3"/>
<keyword evidence="1" id="KW-1133">Transmembrane helix</keyword>
<feature type="transmembrane region" description="Helical" evidence="1">
    <location>
        <begin position="21"/>
        <end position="44"/>
    </location>
</feature>
<reference evidence="2 3" key="1">
    <citation type="submission" date="2016-10" db="EMBL/GenBank/DDBJ databases">
        <authorList>
            <person name="de Groot N.N."/>
        </authorList>
    </citation>
    <scope>NUCLEOTIDE SEQUENCE [LARGE SCALE GENOMIC DNA]</scope>
    <source>
        <strain evidence="2 3">GAS232</strain>
    </source>
</reference>
<proteinExistence type="predicted"/>
<organism evidence="2 3">
    <name type="scientific">Terriglobus roseus</name>
    <dbReference type="NCBI Taxonomy" id="392734"/>
    <lineage>
        <taxon>Bacteria</taxon>
        <taxon>Pseudomonadati</taxon>
        <taxon>Acidobacteriota</taxon>
        <taxon>Terriglobia</taxon>
        <taxon>Terriglobales</taxon>
        <taxon>Acidobacteriaceae</taxon>
        <taxon>Terriglobus</taxon>
    </lineage>
</organism>
<keyword evidence="3" id="KW-1185">Reference proteome</keyword>
<name>A0A1G7L6E3_9BACT</name>
<dbReference type="Proteomes" id="UP000182427">
    <property type="component" value="Chromosome I"/>
</dbReference>
<keyword evidence="1" id="KW-0472">Membrane</keyword>
<evidence type="ECO:0000313" key="3">
    <source>
        <dbReference type="Proteomes" id="UP000182427"/>
    </source>
</evidence>
<evidence type="ECO:0000313" key="2">
    <source>
        <dbReference type="EMBL" id="SDF45023.1"/>
    </source>
</evidence>
<dbReference type="EMBL" id="LT629690">
    <property type="protein sequence ID" value="SDF45023.1"/>
    <property type="molecule type" value="Genomic_DNA"/>
</dbReference>
<dbReference type="RefSeq" id="WP_083345385.1">
    <property type="nucleotide sequence ID" value="NZ_LT629690.1"/>
</dbReference>
<keyword evidence="1" id="KW-0812">Transmembrane</keyword>
<protein>
    <submittedName>
        <fullName evidence="2">Capsule assembly protein Wzi</fullName>
    </submittedName>
</protein>
<dbReference type="OrthoDB" id="101391at2"/>
<dbReference type="InterPro" id="IPR026950">
    <property type="entry name" value="Caps_assemb_Wzi"/>
</dbReference>